<accession>A0A8S1JM56</accession>
<reference evidence="7" key="1">
    <citation type="submission" date="2021-01" db="EMBL/GenBank/DDBJ databases">
        <authorList>
            <consortium name="Genoscope - CEA"/>
            <person name="William W."/>
        </authorList>
    </citation>
    <scope>NUCLEOTIDE SEQUENCE</scope>
</reference>
<keyword evidence="2" id="KW-0808">Transferase</keyword>
<dbReference type="InterPro" id="IPR000719">
    <property type="entry name" value="Prot_kinase_dom"/>
</dbReference>
<keyword evidence="5" id="KW-0067">ATP-binding</keyword>
<organism evidence="7 8">
    <name type="scientific">Paramecium primaurelia</name>
    <dbReference type="NCBI Taxonomy" id="5886"/>
    <lineage>
        <taxon>Eukaryota</taxon>
        <taxon>Sar</taxon>
        <taxon>Alveolata</taxon>
        <taxon>Ciliophora</taxon>
        <taxon>Intramacronucleata</taxon>
        <taxon>Oligohymenophorea</taxon>
        <taxon>Peniculida</taxon>
        <taxon>Parameciidae</taxon>
        <taxon>Paramecium</taxon>
    </lineage>
</organism>
<keyword evidence="8" id="KW-1185">Reference proteome</keyword>
<feature type="domain" description="Protein kinase" evidence="6">
    <location>
        <begin position="1"/>
        <end position="160"/>
    </location>
</feature>
<name>A0A8S1JM56_PARPR</name>
<evidence type="ECO:0000256" key="1">
    <source>
        <dbReference type="ARBA" id="ARBA00022527"/>
    </source>
</evidence>
<dbReference type="SMART" id="SM00220">
    <property type="entry name" value="S_TKc"/>
    <property type="match status" value="1"/>
</dbReference>
<keyword evidence="3" id="KW-0547">Nucleotide-binding</keyword>
<keyword evidence="4" id="KW-0418">Kinase</keyword>
<dbReference type="AlphaFoldDB" id="A0A8S1JM56"/>
<evidence type="ECO:0000256" key="5">
    <source>
        <dbReference type="ARBA" id="ARBA00022840"/>
    </source>
</evidence>
<proteinExistence type="predicted"/>
<dbReference type="GO" id="GO:0004674">
    <property type="term" value="F:protein serine/threonine kinase activity"/>
    <property type="evidence" value="ECO:0007669"/>
    <property type="project" value="UniProtKB-KW"/>
</dbReference>
<dbReference type="OMA" id="DENPMEQ"/>
<dbReference type="PROSITE" id="PS50011">
    <property type="entry name" value="PROTEIN_KINASE_DOM"/>
    <property type="match status" value="1"/>
</dbReference>
<dbReference type="EMBL" id="CAJJDM010000001">
    <property type="protein sequence ID" value="CAD8043134.1"/>
    <property type="molecule type" value="Genomic_DNA"/>
</dbReference>
<keyword evidence="1" id="KW-0723">Serine/threonine-protein kinase</keyword>
<dbReference type="Pfam" id="PF00069">
    <property type="entry name" value="Pkinase"/>
    <property type="match status" value="1"/>
</dbReference>
<evidence type="ECO:0000259" key="6">
    <source>
        <dbReference type="PROSITE" id="PS50011"/>
    </source>
</evidence>
<comment type="caution">
    <text evidence="7">The sequence shown here is derived from an EMBL/GenBank/DDBJ whole genome shotgun (WGS) entry which is preliminary data.</text>
</comment>
<dbReference type="GO" id="GO:0005524">
    <property type="term" value="F:ATP binding"/>
    <property type="evidence" value="ECO:0007669"/>
    <property type="project" value="UniProtKB-KW"/>
</dbReference>
<evidence type="ECO:0000256" key="4">
    <source>
        <dbReference type="ARBA" id="ARBA00022777"/>
    </source>
</evidence>
<evidence type="ECO:0000256" key="2">
    <source>
        <dbReference type="ARBA" id="ARBA00022679"/>
    </source>
</evidence>
<dbReference type="PANTHER" id="PTHR24351">
    <property type="entry name" value="RIBOSOMAL PROTEIN S6 KINASE"/>
    <property type="match status" value="1"/>
</dbReference>
<evidence type="ECO:0000313" key="8">
    <source>
        <dbReference type="Proteomes" id="UP000688137"/>
    </source>
</evidence>
<evidence type="ECO:0000256" key="3">
    <source>
        <dbReference type="ARBA" id="ARBA00022741"/>
    </source>
</evidence>
<gene>
    <name evidence="7" type="ORF">PPRIM_AZ9-3.1.T0040357</name>
</gene>
<protein>
    <recommendedName>
        <fullName evidence="6">Protein kinase domain-containing protein</fullName>
    </recommendedName>
</protein>
<evidence type="ECO:0000313" key="7">
    <source>
        <dbReference type="EMBL" id="CAD8043134.1"/>
    </source>
</evidence>
<dbReference type="Proteomes" id="UP000688137">
    <property type="component" value="Unassembled WGS sequence"/>
</dbReference>
<sequence>MLHQQRYAIKNYIYQKILIQLKIFQQIQMDISNLQILNYANNQMQIQKQQQKSFCGSPTYLPPELIDGIGSSKATDIYQIGIILFEMLTGYPPYFSTNIKTLIENIKYCKQNNFQIIKQLLIPKDVSAIATDLLKLLLIKSRQQRMTQINLHKIKKHLFFSEIDWIRLQAKQYKPPRLSLKKILITQMINLKFEKIKIDIDYKEDQEKVNFIDNWNIQLI</sequence>